<accession>A0A822N7E5</accession>
<name>A0A822N7E5_9VIBR</name>
<dbReference type="InterPro" id="IPR018357">
    <property type="entry name" value="Hexapep_transf_CS"/>
</dbReference>
<evidence type="ECO:0000313" key="6">
    <source>
        <dbReference type="Proteomes" id="UP000049495"/>
    </source>
</evidence>
<dbReference type="PROSITE" id="PS00101">
    <property type="entry name" value="HEXAPEP_TRANSFERASES"/>
    <property type="match status" value="1"/>
</dbReference>
<dbReference type="InterPro" id="IPR011004">
    <property type="entry name" value="Trimer_LpxA-like_sf"/>
</dbReference>
<protein>
    <submittedName>
        <fullName evidence="5">Galactoside O-acetyltransferase</fullName>
        <ecNumber evidence="5">2.3.1.18</ecNumber>
    </submittedName>
</protein>
<dbReference type="InterPro" id="IPR051159">
    <property type="entry name" value="Hexapeptide_acetyltransf"/>
</dbReference>
<dbReference type="Pfam" id="PF00132">
    <property type="entry name" value="Hexapep"/>
    <property type="match status" value="1"/>
</dbReference>
<evidence type="ECO:0000256" key="3">
    <source>
        <dbReference type="ARBA" id="ARBA00022737"/>
    </source>
</evidence>
<dbReference type="RefSeq" id="WP_055320020.1">
    <property type="nucleotide sequence ID" value="NZ_CAWQCV010000130.1"/>
</dbReference>
<dbReference type="PANTHER" id="PTHR23416">
    <property type="entry name" value="SIALIC ACID SYNTHASE-RELATED"/>
    <property type="match status" value="1"/>
</dbReference>
<dbReference type="EMBL" id="CCJV01000137">
    <property type="protein sequence ID" value="CDT61234.1"/>
    <property type="molecule type" value="Genomic_DNA"/>
</dbReference>
<dbReference type="AlphaFoldDB" id="A0A822N7E5"/>
<evidence type="ECO:0000313" key="5">
    <source>
        <dbReference type="EMBL" id="CDT61234.1"/>
    </source>
</evidence>
<sequence>MFYLIGSAIFRVLEKAHIKEREVKYKRRYSIESTFDLKRSHVRFYGKGDIIGGADSYVGHNTAIQAMPGYTVKIGRRTRISHNVRMYTSSTETQQDFTQRPLKSYSGNIEIGDGVWIGANTVILPGVTIGHNVAIGANSVVTKDIPPNTVYGGVPARFIKNK</sequence>
<dbReference type="GO" id="GO:0008870">
    <property type="term" value="F:galactoside O-acetyltransferase activity"/>
    <property type="evidence" value="ECO:0007669"/>
    <property type="project" value="UniProtKB-EC"/>
</dbReference>
<comment type="caution">
    <text evidence="5">The sequence shown here is derived from an EMBL/GenBank/DDBJ whole genome shotgun (WGS) entry which is preliminary data.</text>
</comment>
<evidence type="ECO:0000256" key="1">
    <source>
        <dbReference type="ARBA" id="ARBA00007274"/>
    </source>
</evidence>
<dbReference type="InterPro" id="IPR001451">
    <property type="entry name" value="Hexapep"/>
</dbReference>
<gene>
    <name evidence="5" type="primary">lacA</name>
    <name evidence="5" type="ORF">VCR5J5_730097</name>
</gene>
<dbReference type="EC" id="2.3.1.18" evidence="5"/>
<dbReference type="GO" id="GO:0005829">
    <property type="term" value="C:cytosol"/>
    <property type="evidence" value="ECO:0007669"/>
    <property type="project" value="TreeGrafter"/>
</dbReference>
<dbReference type="PANTHER" id="PTHR23416:SF23">
    <property type="entry name" value="ACETYLTRANSFERASE C18B11.09C-RELATED"/>
    <property type="match status" value="1"/>
</dbReference>
<comment type="similarity">
    <text evidence="1">Belongs to the transferase hexapeptide repeat family.</text>
</comment>
<dbReference type="SUPFAM" id="SSF51161">
    <property type="entry name" value="Trimeric LpxA-like enzymes"/>
    <property type="match status" value="1"/>
</dbReference>
<keyword evidence="2 5" id="KW-0808">Transferase</keyword>
<dbReference type="Proteomes" id="UP000049495">
    <property type="component" value="Unassembled WGS sequence"/>
</dbReference>
<evidence type="ECO:0000256" key="4">
    <source>
        <dbReference type="ARBA" id="ARBA00023315"/>
    </source>
</evidence>
<reference evidence="6" key="1">
    <citation type="submission" date="2014-06" db="EMBL/GenBank/DDBJ databases">
        <authorList>
            <person name="Le Roux Frederique"/>
        </authorList>
    </citation>
    <scope>NUCLEOTIDE SEQUENCE [LARGE SCALE GENOMIC DNA]</scope>
    <source>
        <strain evidence="6">J5-5</strain>
    </source>
</reference>
<organism evidence="5 6">
    <name type="scientific">Vibrio crassostreae</name>
    <dbReference type="NCBI Taxonomy" id="246167"/>
    <lineage>
        <taxon>Bacteria</taxon>
        <taxon>Pseudomonadati</taxon>
        <taxon>Pseudomonadota</taxon>
        <taxon>Gammaproteobacteria</taxon>
        <taxon>Vibrionales</taxon>
        <taxon>Vibrionaceae</taxon>
        <taxon>Vibrio</taxon>
    </lineage>
</organism>
<evidence type="ECO:0000256" key="2">
    <source>
        <dbReference type="ARBA" id="ARBA00022679"/>
    </source>
</evidence>
<proteinExistence type="inferred from homology"/>
<dbReference type="Gene3D" id="2.160.10.10">
    <property type="entry name" value="Hexapeptide repeat proteins"/>
    <property type="match status" value="1"/>
</dbReference>
<keyword evidence="3" id="KW-0677">Repeat</keyword>
<dbReference type="CDD" id="cd04647">
    <property type="entry name" value="LbH_MAT_like"/>
    <property type="match status" value="1"/>
</dbReference>
<keyword evidence="4 5" id="KW-0012">Acyltransferase</keyword>